<gene>
    <name evidence="7" type="ORF">I2501_34965</name>
</gene>
<dbReference type="CDD" id="cd06580">
    <property type="entry name" value="TM_PBP1_transp_TpRbsC_like"/>
    <property type="match status" value="1"/>
</dbReference>
<protein>
    <submittedName>
        <fullName evidence="7">ABC transporter permease</fullName>
    </submittedName>
</protein>
<organism evidence="7 8">
    <name type="scientific">Streptacidiphilus fuscans</name>
    <dbReference type="NCBI Taxonomy" id="2789292"/>
    <lineage>
        <taxon>Bacteria</taxon>
        <taxon>Bacillati</taxon>
        <taxon>Actinomycetota</taxon>
        <taxon>Actinomycetes</taxon>
        <taxon>Kitasatosporales</taxon>
        <taxon>Streptomycetaceae</taxon>
        <taxon>Streptacidiphilus</taxon>
    </lineage>
</organism>
<evidence type="ECO:0000313" key="8">
    <source>
        <dbReference type="Proteomes" id="UP000657385"/>
    </source>
</evidence>
<dbReference type="InterPro" id="IPR001851">
    <property type="entry name" value="ABC_transp_permease"/>
</dbReference>
<evidence type="ECO:0000313" key="7">
    <source>
        <dbReference type="EMBL" id="MBF9073226.1"/>
    </source>
</evidence>
<dbReference type="PANTHER" id="PTHR43370">
    <property type="entry name" value="SUGAR ABC TRANSPORTER INTEGRAL MEMBRANE PROTEIN-RELATED"/>
    <property type="match status" value="1"/>
</dbReference>
<dbReference type="GO" id="GO:0022857">
    <property type="term" value="F:transmembrane transporter activity"/>
    <property type="evidence" value="ECO:0007669"/>
    <property type="project" value="InterPro"/>
</dbReference>
<reference evidence="7" key="1">
    <citation type="submission" date="2020-11" db="EMBL/GenBank/DDBJ databases">
        <title>Isolation and identification of active actinomycetes.</title>
        <authorList>
            <person name="Yu B."/>
        </authorList>
    </citation>
    <scope>NUCLEOTIDE SEQUENCE</scope>
    <source>
        <strain evidence="7">NEAU-YB345</strain>
    </source>
</reference>
<dbReference type="PANTHER" id="PTHR43370:SF1">
    <property type="entry name" value="GUANOSINE ABC TRANSPORTER PERMEASE PROTEIN NUPQ"/>
    <property type="match status" value="1"/>
</dbReference>
<feature type="transmembrane region" description="Helical" evidence="6">
    <location>
        <begin position="71"/>
        <end position="96"/>
    </location>
</feature>
<comment type="caution">
    <text evidence="7">The sequence shown here is derived from an EMBL/GenBank/DDBJ whole genome shotgun (WGS) entry which is preliminary data.</text>
</comment>
<evidence type="ECO:0000256" key="2">
    <source>
        <dbReference type="ARBA" id="ARBA00022475"/>
    </source>
</evidence>
<feature type="transmembrane region" description="Helical" evidence="6">
    <location>
        <begin position="165"/>
        <end position="185"/>
    </location>
</feature>
<proteinExistence type="predicted"/>
<name>A0A931BAX5_9ACTN</name>
<keyword evidence="2" id="KW-1003">Cell membrane</keyword>
<keyword evidence="3 6" id="KW-0812">Transmembrane</keyword>
<comment type="subcellular location">
    <subcellularLocation>
        <location evidence="1">Cell membrane</location>
        <topology evidence="1">Multi-pass membrane protein</topology>
    </subcellularLocation>
</comment>
<accession>A0A931BAX5</accession>
<dbReference type="Proteomes" id="UP000657385">
    <property type="component" value="Unassembled WGS sequence"/>
</dbReference>
<feature type="transmembrane region" description="Helical" evidence="6">
    <location>
        <begin position="278"/>
        <end position="295"/>
    </location>
</feature>
<feature type="transmembrane region" description="Helical" evidence="6">
    <location>
        <begin position="359"/>
        <end position="383"/>
    </location>
</feature>
<dbReference type="AlphaFoldDB" id="A0A931BAX5"/>
<dbReference type="Pfam" id="PF02653">
    <property type="entry name" value="BPD_transp_2"/>
    <property type="match status" value="1"/>
</dbReference>
<feature type="transmembrane region" description="Helical" evidence="6">
    <location>
        <begin position="221"/>
        <end position="239"/>
    </location>
</feature>
<evidence type="ECO:0000256" key="5">
    <source>
        <dbReference type="ARBA" id="ARBA00023136"/>
    </source>
</evidence>
<evidence type="ECO:0000256" key="4">
    <source>
        <dbReference type="ARBA" id="ARBA00022989"/>
    </source>
</evidence>
<feature type="transmembrane region" description="Helical" evidence="6">
    <location>
        <begin position="139"/>
        <end position="158"/>
    </location>
</feature>
<keyword evidence="4 6" id="KW-1133">Transmembrane helix</keyword>
<sequence length="437" mass="44560">MSTASTATGNNSTGGDMLSLADAAAKRSKLVSGIAMAVIGALGLWGFGFGSRTSHGVHTLFGLELTPGSGSLGPISAPAQPVALALMSLAVLCGLVRAFAPVSKKVQLWLAGVYFASYVVAFLVWAAAGSSVGLNVPSIIQQTALAAVPLILGSLSALLCERSGVVNIAVEGQFLFGAFAAVLTASTTGSVWAGAVAGCLGGALMCALLAVFANRYLIEQVVLGVVLNLLASGITGFLYDRLMSTNGGEYNKGLGFSNISIPGLSSIPIIGSLFNENIVFYAAYVLVPVIWFLVFRTRWGLRTRAVGEHPTAADTVGIKVIGLRYRNVITAGLLSGLGGVWLTLGLASSFGKDMSDGKGYIAIAALIVGRWSPIGALGAAVLFGFATELQLALSSLGTPIPGAFLAMAPYLVTIFVVAALGGLSRPPAASGKPYIKG</sequence>
<feature type="transmembrane region" description="Helical" evidence="6">
    <location>
        <begin position="191"/>
        <end position="214"/>
    </location>
</feature>
<feature type="transmembrane region" description="Helical" evidence="6">
    <location>
        <begin position="328"/>
        <end position="347"/>
    </location>
</feature>
<keyword evidence="8" id="KW-1185">Reference proteome</keyword>
<evidence type="ECO:0000256" key="3">
    <source>
        <dbReference type="ARBA" id="ARBA00022692"/>
    </source>
</evidence>
<dbReference type="EMBL" id="JADPRT010000021">
    <property type="protein sequence ID" value="MBF9073226.1"/>
    <property type="molecule type" value="Genomic_DNA"/>
</dbReference>
<dbReference type="RefSeq" id="WP_196198214.1">
    <property type="nucleotide sequence ID" value="NZ_JADPRT010000021.1"/>
</dbReference>
<evidence type="ECO:0000256" key="6">
    <source>
        <dbReference type="SAM" id="Phobius"/>
    </source>
</evidence>
<feature type="transmembrane region" description="Helical" evidence="6">
    <location>
        <begin position="108"/>
        <end position="127"/>
    </location>
</feature>
<feature type="transmembrane region" description="Helical" evidence="6">
    <location>
        <begin position="30"/>
        <end position="51"/>
    </location>
</feature>
<keyword evidence="5 6" id="KW-0472">Membrane</keyword>
<feature type="transmembrane region" description="Helical" evidence="6">
    <location>
        <begin position="403"/>
        <end position="423"/>
    </location>
</feature>
<evidence type="ECO:0000256" key="1">
    <source>
        <dbReference type="ARBA" id="ARBA00004651"/>
    </source>
</evidence>
<dbReference type="GO" id="GO:0005886">
    <property type="term" value="C:plasma membrane"/>
    <property type="evidence" value="ECO:0007669"/>
    <property type="project" value="UniProtKB-SubCell"/>
</dbReference>